<dbReference type="PANTHER" id="PTHR12215:SF10">
    <property type="entry name" value="L-AMINOADIPATE-SEMIALDEHYDE DEHYDROGENASE-PHOSPHOPANTETHEINYL TRANSFERASE"/>
    <property type="match status" value="1"/>
</dbReference>
<name>A0A645DNH1_9ZZZZ</name>
<dbReference type="InterPro" id="IPR055066">
    <property type="entry name" value="AASDHPPT_N"/>
</dbReference>
<dbReference type="AlphaFoldDB" id="A0A645DNH1"/>
<evidence type="ECO:0000313" key="4">
    <source>
        <dbReference type="EMBL" id="MPM90082.1"/>
    </source>
</evidence>
<gene>
    <name evidence="4" type="primary">sfp_6</name>
    <name evidence="4" type="ORF">SDC9_137198</name>
</gene>
<dbReference type="GO" id="GO:0008897">
    <property type="term" value="F:holo-[acyl-carrier-protein] synthase activity"/>
    <property type="evidence" value="ECO:0007669"/>
    <property type="project" value="UniProtKB-EC"/>
</dbReference>
<sequence length="209" mass="23111">MVELFAANIQQIAPKAESLVALLDEERQARVRAFGRSAEALRRLAAGLLLHRVFGDGTRQAKIERGNRGKPSLPNAKPYNLSHSGDYAVLAVSSGNVGVDLEQIRPIDWQLISARFFHPLERAFLEQSADPLNAFFSIWTLKESYLKAEGLGFSVSPASFSILPQGETDAVMSGETGYRFRRFFALEGYCLSLCCVEPEIANDVKLLSF</sequence>
<dbReference type="Gene3D" id="3.90.470.20">
    <property type="entry name" value="4'-phosphopantetheinyl transferase domain"/>
    <property type="match status" value="2"/>
</dbReference>
<dbReference type="SUPFAM" id="SSF56214">
    <property type="entry name" value="4'-phosphopantetheinyl transferase"/>
    <property type="match status" value="2"/>
</dbReference>
<dbReference type="GO" id="GO:0019878">
    <property type="term" value="P:lysine biosynthetic process via aminoadipic acid"/>
    <property type="evidence" value="ECO:0007669"/>
    <property type="project" value="TreeGrafter"/>
</dbReference>
<evidence type="ECO:0000256" key="1">
    <source>
        <dbReference type="ARBA" id="ARBA00022679"/>
    </source>
</evidence>
<dbReference type="GO" id="GO:0005829">
    <property type="term" value="C:cytosol"/>
    <property type="evidence" value="ECO:0007669"/>
    <property type="project" value="TreeGrafter"/>
</dbReference>
<dbReference type="InterPro" id="IPR037143">
    <property type="entry name" value="4-PPantetheinyl_Trfase_dom_sf"/>
</dbReference>
<comment type="caution">
    <text evidence="4">The sequence shown here is derived from an EMBL/GenBank/DDBJ whole genome shotgun (WGS) entry which is preliminary data.</text>
</comment>
<organism evidence="4">
    <name type="scientific">bioreactor metagenome</name>
    <dbReference type="NCBI Taxonomy" id="1076179"/>
    <lineage>
        <taxon>unclassified sequences</taxon>
        <taxon>metagenomes</taxon>
        <taxon>ecological metagenomes</taxon>
    </lineage>
</organism>
<dbReference type="PANTHER" id="PTHR12215">
    <property type="entry name" value="PHOSPHOPANTETHEINE TRANSFERASE"/>
    <property type="match status" value="1"/>
</dbReference>
<dbReference type="Pfam" id="PF01648">
    <property type="entry name" value="ACPS"/>
    <property type="match status" value="1"/>
</dbReference>
<feature type="domain" description="4'-phosphopantetheinyl transferase N-terminal" evidence="3">
    <location>
        <begin position="18"/>
        <end position="93"/>
    </location>
</feature>
<reference evidence="4" key="1">
    <citation type="submission" date="2019-08" db="EMBL/GenBank/DDBJ databases">
        <authorList>
            <person name="Kucharzyk K."/>
            <person name="Murdoch R.W."/>
            <person name="Higgins S."/>
            <person name="Loffler F."/>
        </authorList>
    </citation>
    <scope>NUCLEOTIDE SEQUENCE</scope>
</reference>
<feature type="domain" description="4'-phosphopantetheinyl transferase" evidence="2">
    <location>
        <begin position="97"/>
        <end position="173"/>
    </location>
</feature>
<proteinExistence type="predicted"/>
<evidence type="ECO:0000259" key="3">
    <source>
        <dbReference type="Pfam" id="PF22624"/>
    </source>
</evidence>
<protein>
    <submittedName>
        <fullName evidence="4">4'-phosphopantetheinyl transferase Sfp</fullName>
        <ecNumber evidence="4">2.7.8.7</ecNumber>
    </submittedName>
</protein>
<keyword evidence="1 4" id="KW-0808">Transferase</keyword>
<dbReference type="Pfam" id="PF22624">
    <property type="entry name" value="AASDHPPT_N"/>
    <property type="match status" value="1"/>
</dbReference>
<accession>A0A645DNH1</accession>
<dbReference type="GO" id="GO:0000287">
    <property type="term" value="F:magnesium ion binding"/>
    <property type="evidence" value="ECO:0007669"/>
    <property type="project" value="InterPro"/>
</dbReference>
<dbReference type="EMBL" id="VSSQ01037404">
    <property type="protein sequence ID" value="MPM90082.1"/>
    <property type="molecule type" value="Genomic_DNA"/>
</dbReference>
<dbReference type="InterPro" id="IPR050559">
    <property type="entry name" value="P-Pant_transferase_sf"/>
</dbReference>
<evidence type="ECO:0000259" key="2">
    <source>
        <dbReference type="Pfam" id="PF01648"/>
    </source>
</evidence>
<dbReference type="InterPro" id="IPR008278">
    <property type="entry name" value="4-PPantetheinyl_Trfase_dom"/>
</dbReference>
<dbReference type="EC" id="2.7.8.7" evidence="4"/>